<reference evidence="1" key="1">
    <citation type="submission" date="2019-08" db="EMBL/GenBank/DDBJ databases">
        <authorList>
            <person name="Kucharzyk K."/>
            <person name="Murdoch R.W."/>
            <person name="Higgins S."/>
            <person name="Loffler F."/>
        </authorList>
    </citation>
    <scope>NUCLEOTIDE SEQUENCE</scope>
</reference>
<protein>
    <submittedName>
        <fullName evidence="1">Uncharacterized protein</fullName>
    </submittedName>
</protein>
<dbReference type="EMBL" id="VSSQ01082804">
    <property type="protein sequence ID" value="MPN31318.1"/>
    <property type="molecule type" value="Genomic_DNA"/>
</dbReference>
<organism evidence="1">
    <name type="scientific">bioreactor metagenome</name>
    <dbReference type="NCBI Taxonomy" id="1076179"/>
    <lineage>
        <taxon>unclassified sequences</taxon>
        <taxon>metagenomes</taxon>
        <taxon>ecological metagenomes</taxon>
    </lineage>
</organism>
<evidence type="ECO:0000313" key="1">
    <source>
        <dbReference type="EMBL" id="MPN31318.1"/>
    </source>
</evidence>
<accession>A0A645GX63</accession>
<comment type="caution">
    <text evidence="1">The sequence shown here is derived from an EMBL/GenBank/DDBJ whole genome shotgun (WGS) entry which is preliminary data.</text>
</comment>
<name>A0A645GX63_9ZZZZ</name>
<gene>
    <name evidence="1" type="ORF">SDC9_178792</name>
</gene>
<proteinExistence type="predicted"/>
<sequence>MADDLGDLGHNGAHKLIIPSFQRLAHEGMVCIAESLPDDVKGHIEIHSFPH</sequence>
<dbReference type="AlphaFoldDB" id="A0A645GX63"/>